<dbReference type="SUPFAM" id="SSF158235">
    <property type="entry name" value="SOCS box-like"/>
    <property type="match status" value="1"/>
</dbReference>
<gene>
    <name evidence="3" type="primary">106078736</name>
</gene>
<dbReference type="OrthoDB" id="10059069at2759"/>
<dbReference type="VEuPathDB" id="VectorBase:BGLAX_051181"/>
<dbReference type="STRING" id="6526.A0A2C9K2G4"/>
<dbReference type="PANTHER" id="PTHR12429:SF8">
    <property type="entry name" value="NEURALIZED-LIKE PROTEIN 2"/>
    <property type="match status" value="1"/>
</dbReference>
<sequence length="311" mass="34706">MVVCHVVLGEVCPAMEIFGLRLKFKEMPVRRFHKSHGQNIRLLQNNTVALREVSFAHALVFSEKPLQPGEIFLVEIEKTERGWSGHMRIGLTEVDPGKQENGLPQYALPDLAQLGRCWVSAVTKSRNRLQYQSPERAAATRQASYTSVLGNSEVISTSCGRVRRSMLQPSHEFLGTAFVNNLNGHHSAERDEPSLKTAKKLILATDVGSRIGVMYCPDETGIFARMHFIINGEDQGPSDELIPLNEDSAPLYAVVDVYGTTKQIRLIELYKVSSLQNVCRDLILQTTPRSQLSVLPLPQKVIHFLCDGDNS</sequence>
<organism evidence="3 4">
    <name type="scientific">Biomphalaria glabrata</name>
    <name type="common">Bloodfluke planorb</name>
    <name type="synonym">Freshwater snail</name>
    <dbReference type="NCBI Taxonomy" id="6526"/>
    <lineage>
        <taxon>Eukaryota</taxon>
        <taxon>Metazoa</taxon>
        <taxon>Spiralia</taxon>
        <taxon>Lophotrochozoa</taxon>
        <taxon>Mollusca</taxon>
        <taxon>Gastropoda</taxon>
        <taxon>Heterobranchia</taxon>
        <taxon>Euthyneura</taxon>
        <taxon>Panpulmonata</taxon>
        <taxon>Hygrophila</taxon>
        <taxon>Lymnaeoidea</taxon>
        <taxon>Planorbidae</taxon>
        <taxon>Biomphalaria</taxon>
    </lineage>
</organism>
<dbReference type="AlphaFoldDB" id="A0A2C9K2G4"/>
<dbReference type="InterPro" id="IPR037962">
    <property type="entry name" value="Neuralized"/>
</dbReference>
<dbReference type="EnsemblMetazoa" id="BGLB012015-RC">
    <property type="protein sequence ID" value="BGLB012015-PC"/>
    <property type="gene ID" value="BGLB012015"/>
</dbReference>
<dbReference type="Pfam" id="PF07177">
    <property type="entry name" value="Neuralized"/>
    <property type="match status" value="1"/>
</dbReference>
<dbReference type="PROSITE" id="PS50225">
    <property type="entry name" value="SOCS"/>
    <property type="match status" value="1"/>
</dbReference>
<evidence type="ECO:0000259" key="1">
    <source>
        <dbReference type="PROSITE" id="PS50225"/>
    </source>
</evidence>
<dbReference type="Gene3D" id="2.60.120.920">
    <property type="match status" value="1"/>
</dbReference>
<dbReference type="PANTHER" id="PTHR12429">
    <property type="entry name" value="NEURALIZED"/>
    <property type="match status" value="1"/>
</dbReference>
<dbReference type="GO" id="GO:0061630">
    <property type="term" value="F:ubiquitin protein ligase activity"/>
    <property type="evidence" value="ECO:0007669"/>
    <property type="project" value="TreeGrafter"/>
</dbReference>
<dbReference type="GO" id="GO:0035556">
    <property type="term" value="P:intracellular signal transduction"/>
    <property type="evidence" value="ECO:0007669"/>
    <property type="project" value="InterPro"/>
</dbReference>
<dbReference type="PROSITE" id="PS51065">
    <property type="entry name" value="NHR"/>
    <property type="match status" value="1"/>
</dbReference>
<dbReference type="CDD" id="cd12887">
    <property type="entry name" value="SPRY_NHR_like"/>
    <property type="match status" value="1"/>
</dbReference>
<reference evidence="3" key="1">
    <citation type="submission" date="2020-05" db="UniProtKB">
        <authorList>
            <consortium name="EnsemblMetazoa"/>
        </authorList>
    </citation>
    <scope>IDENTIFICATION</scope>
    <source>
        <strain evidence="3">BB02</strain>
    </source>
</reference>
<dbReference type="InterPro" id="IPR036036">
    <property type="entry name" value="SOCS_box-like_dom_sf"/>
</dbReference>
<evidence type="ECO:0000259" key="2">
    <source>
        <dbReference type="PROSITE" id="PS51065"/>
    </source>
</evidence>
<evidence type="ECO:0000313" key="4">
    <source>
        <dbReference type="Proteomes" id="UP000076420"/>
    </source>
</evidence>
<evidence type="ECO:0008006" key="5">
    <source>
        <dbReference type="Google" id="ProtNLM"/>
    </source>
</evidence>
<name>A0A2C9K2G4_BIOGL</name>
<dbReference type="Proteomes" id="UP000076420">
    <property type="component" value="Unassembled WGS sequence"/>
</dbReference>
<dbReference type="RefSeq" id="XP_013095188.2">
    <property type="nucleotide sequence ID" value="XM_013239734.2"/>
</dbReference>
<dbReference type="InterPro" id="IPR006573">
    <property type="entry name" value="NHR_dom"/>
</dbReference>
<dbReference type="InterPro" id="IPR001496">
    <property type="entry name" value="SOCS_box"/>
</dbReference>
<dbReference type="KEGG" id="bgt:106078736"/>
<protein>
    <recommendedName>
        <fullName evidence="5">NHR domain-containing protein</fullName>
    </recommendedName>
</protein>
<feature type="domain" description="NHR" evidence="2">
    <location>
        <begin position="29"/>
        <end position="184"/>
    </location>
</feature>
<accession>A0A2C9K2G4</accession>
<dbReference type="VEuPathDB" id="VectorBase:BGLB012015"/>
<evidence type="ECO:0000313" key="3">
    <source>
        <dbReference type="EnsemblMetazoa" id="BGLB012015-PC"/>
    </source>
</evidence>
<dbReference type="SMART" id="SM00588">
    <property type="entry name" value="NEUZ"/>
    <property type="match status" value="1"/>
</dbReference>
<feature type="domain" description="SOCS box" evidence="1">
    <location>
        <begin position="271"/>
        <end position="305"/>
    </location>
</feature>
<dbReference type="InterPro" id="IPR043136">
    <property type="entry name" value="B30.2/SPRY_sf"/>
</dbReference>
<proteinExistence type="predicted"/>